<feature type="chain" id="PRO_5002865251" evidence="2">
    <location>
        <begin position="24"/>
        <end position="455"/>
    </location>
</feature>
<dbReference type="AlphaFoldDB" id="B7VRK5"/>
<proteinExistence type="inferred from homology"/>
<feature type="signal peptide" evidence="2">
    <location>
        <begin position="1"/>
        <end position="23"/>
    </location>
</feature>
<dbReference type="EMBL" id="FM954973">
    <property type="protein sequence ID" value="CAV26200.1"/>
    <property type="molecule type" value="Genomic_DNA"/>
</dbReference>
<dbReference type="SUPFAM" id="SSF56954">
    <property type="entry name" value="Outer membrane efflux proteins (OEP)"/>
    <property type="match status" value="1"/>
</dbReference>
<dbReference type="STRING" id="575788.VS_II0593"/>
<name>B7VRK5_VIBA3</name>
<keyword evidence="2" id="KW-0732">Signal</keyword>
<dbReference type="KEGG" id="vsp:VS_II0593"/>
<gene>
    <name evidence="3" type="ordered locus">VS_II0593</name>
</gene>
<accession>B7VRK5</accession>
<comment type="similarity">
    <text evidence="1">Belongs to the outer membrane factor (OMF) (TC 1.B.17) family.</text>
</comment>
<reference evidence="3 4" key="1">
    <citation type="submission" date="2009-02" db="EMBL/GenBank/DDBJ databases">
        <title>Vibrio splendidus str. LGP32 complete genome.</title>
        <authorList>
            <person name="Mazel D."/>
            <person name="Le Roux F."/>
        </authorList>
    </citation>
    <scope>NUCLEOTIDE SEQUENCE [LARGE SCALE GENOMIC DNA]</scope>
    <source>
        <strain evidence="3 4">LGP32</strain>
    </source>
</reference>
<dbReference type="eggNOG" id="COG1538">
    <property type="taxonomic scope" value="Bacteria"/>
</dbReference>
<dbReference type="Pfam" id="PF02321">
    <property type="entry name" value="OEP"/>
    <property type="match status" value="2"/>
</dbReference>
<dbReference type="Proteomes" id="UP000009100">
    <property type="component" value="Chromosome 2"/>
</dbReference>
<sequence length="455" mass="50598">MNTHRPLSALLLLGSLTYLTGCASLSPTPQASLNNTTQIPEQWESSQRYVNTTMSTQLLSLFNNQALADLVQEALTNNHDLHKTALRLKQAELLADQSDQYLQPSLNTDFQASRQKTSQIQNSHKLSLNLSWEFDVWGRLADTASAANAKQQATQLDYVYAQNSLAARVIETWLDVAYRARVIGVEQRWLQSLSNTENIVLEQVLDGFKEQADLDTARAATSRVRASLAAKEQDQLIAIRGLNTLRGKSDNQLNRMIFTIPEVEAPPLRLPGEMIGSRPDLLAAYQQVLAADKSAAVAYKDLLPKFTLSASVYRSGSTPNHLIDNPSLWNLVGGISAPLLDQSSLQTQAKIAQLQAEESFVDYQKKLLVAINEVGNALDKEFYLKQQEQHYRDAFTFSKASMKNYQNLYQEGASDVLALLIAQQSIYQSKIQLLNTQRTRLSNRITLGLALGMGV</sequence>
<evidence type="ECO:0000313" key="3">
    <source>
        <dbReference type="EMBL" id="CAV26200.1"/>
    </source>
</evidence>
<dbReference type="InterPro" id="IPR003423">
    <property type="entry name" value="OMP_efflux"/>
</dbReference>
<dbReference type="InterPro" id="IPR010131">
    <property type="entry name" value="MdtP/NodT-like"/>
</dbReference>
<evidence type="ECO:0000313" key="4">
    <source>
        <dbReference type="Proteomes" id="UP000009100"/>
    </source>
</evidence>
<organism evidence="3 4">
    <name type="scientific">Vibrio atlanticus (strain LGP32)</name>
    <name type="common">Vibrio splendidus (strain Mel32)</name>
    <dbReference type="NCBI Taxonomy" id="575788"/>
    <lineage>
        <taxon>Bacteria</taxon>
        <taxon>Pseudomonadati</taxon>
        <taxon>Pseudomonadota</taxon>
        <taxon>Gammaproteobacteria</taxon>
        <taxon>Vibrionales</taxon>
        <taxon>Vibrionaceae</taxon>
        <taxon>Vibrio</taxon>
    </lineage>
</organism>
<dbReference type="PANTHER" id="PTHR30203">
    <property type="entry name" value="OUTER MEMBRANE CATION EFFLUX PROTEIN"/>
    <property type="match status" value="1"/>
</dbReference>
<evidence type="ECO:0000256" key="1">
    <source>
        <dbReference type="ARBA" id="ARBA00007613"/>
    </source>
</evidence>
<dbReference type="HOGENOM" id="CLU_012817_13_1_6"/>
<protein>
    <submittedName>
        <fullName evidence="3">Outer membrane transport protein</fullName>
    </submittedName>
</protein>
<dbReference type="GO" id="GO:0015562">
    <property type="term" value="F:efflux transmembrane transporter activity"/>
    <property type="evidence" value="ECO:0007669"/>
    <property type="project" value="InterPro"/>
</dbReference>
<dbReference type="Gene3D" id="2.20.200.10">
    <property type="entry name" value="Outer membrane efflux proteins (OEP)"/>
    <property type="match status" value="1"/>
</dbReference>
<dbReference type="Gene3D" id="1.20.1600.10">
    <property type="entry name" value="Outer membrane efflux proteins (OEP)"/>
    <property type="match status" value="1"/>
</dbReference>
<evidence type="ECO:0000256" key="2">
    <source>
        <dbReference type="SAM" id="SignalP"/>
    </source>
</evidence>